<name>U4V3G2_9HYPH</name>
<dbReference type="AlphaFoldDB" id="U4V3G2"/>
<gene>
    <name evidence="1" type="ORF">Q644_10155</name>
</gene>
<accession>U4V3G2</accession>
<dbReference type="InterPro" id="IPR021439">
    <property type="entry name" value="DUF3088"/>
</dbReference>
<protein>
    <recommendedName>
        <fullName evidence="3">DUF3088 domain-containing protein</fullName>
    </recommendedName>
</protein>
<proteinExistence type="predicted"/>
<dbReference type="Proteomes" id="UP000016842">
    <property type="component" value="Unassembled WGS sequence"/>
</dbReference>
<evidence type="ECO:0000313" key="1">
    <source>
        <dbReference type="EMBL" id="ERL99597.1"/>
    </source>
</evidence>
<dbReference type="PATRIC" id="fig|1337887.3.peg.5501"/>
<dbReference type="EMBL" id="ASXJ01000374">
    <property type="protein sequence ID" value="ERL99597.1"/>
    <property type="molecule type" value="Genomic_DNA"/>
</dbReference>
<dbReference type="Pfam" id="PF11287">
    <property type="entry name" value="DUF3088"/>
    <property type="match status" value="1"/>
</dbReference>
<comment type="caution">
    <text evidence="1">The sequence shown here is derived from an EMBL/GenBank/DDBJ whole genome shotgun (WGS) entry which is preliminary data.</text>
</comment>
<sequence>MNQDKLFLLKPGFEDPAYPGQKFYCWHCALIEGVLASFPALGSDLDIERVEWQRPRKAVIALAGEDNQSLPLLIVKDGDRSAFETGVHDGRSLIADPHKILAALTERHGFPPPLHP</sequence>
<reference evidence="1 2" key="1">
    <citation type="journal article" date="2014" name="FEMS Microbiol. Lett.">
        <title>Genome sequencing analysis reveals virulence-related gene content of Ochrobactrum intermedium strain 229E, a urease-positive strain isolated from the human gastric niche.</title>
        <authorList>
            <person name="Kulkarni G.J."/>
            <person name="Shetty S."/>
            <person name="Dharne M.S."/>
            <person name="Shouche Y.S."/>
        </authorList>
    </citation>
    <scope>NUCLEOTIDE SEQUENCE [LARGE SCALE GENOMIC DNA]</scope>
    <source>
        <strain evidence="1 2">229E</strain>
    </source>
</reference>
<evidence type="ECO:0000313" key="2">
    <source>
        <dbReference type="Proteomes" id="UP000016842"/>
    </source>
</evidence>
<organism evidence="1 2">
    <name type="scientific">Brucella intermedia 229E</name>
    <dbReference type="NCBI Taxonomy" id="1337887"/>
    <lineage>
        <taxon>Bacteria</taxon>
        <taxon>Pseudomonadati</taxon>
        <taxon>Pseudomonadota</taxon>
        <taxon>Alphaproteobacteria</taxon>
        <taxon>Hyphomicrobiales</taxon>
        <taxon>Brucellaceae</taxon>
        <taxon>Brucella/Ochrobactrum group</taxon>
        <taxon>Brucella</taxon>
    </lineage>
</organism>
<evidence type="ECO:0008006" key="3">
    <source>
        <dbReference type="Google" id="ProtNLM"/>
    </source>
</evidence>